<name>A0ABR5BWU3_9TREE</name>
<dbReference type="EMBL" id="KN848659">
    <property type="protein sequence ID" value="KIR80114.1"/>
    <property type="molecule type" value="Genomic_DNA"/>
</dbReference>
<dbReference type="Proteomes" id="UP000054272">
    <property type="component" value="Unassembled WGS sequence"/>
</dbReference>
<accession>A0ABR5BWU3</accession>
<evidence type="ECO:0000313" key="2">
    <source>
        <dbReference type="EMBL" id="KIR80114.1"/>
    </source>
</evidence>
<feature type="region of interest" description="Disordered" evidence="1">
    <location>
        <begin position="1"/>
        <end position="24"/>
    </location>
</feature>
<feature type="compositionally biased region" description="Polar residues" evidence="1">
    <location>
        <begin position="1"/>
        <end position="10"/>
    </location>
</feature>
<protein>
    <submittedName>
        <fullName evidence="2">Uncharacterized protein</fullName>
    </submittedName>
</protein>
<evidence type="ECO:0000313" key="3">
    <source>
        <dbReference type="Proteomes" id="UP000054272"/>
    </source>
</evidence>
<evidence type="ECO:0000256" key="1">
    <source>
        <dbReference type="SAM" id="MobiDB-lite"/>
    </source>
</evidence>
<gene>
    <name evidence="2" type="ORF">I306_02841</name>
</gene>
<sequence>MNQTNNSQAGSGRRRKSLPSRLPEDVYNTRMRDLLELEPPPSGEKWDRYYSTALNRLWLPKFLWEACYTVELGWNLERCVRTRTLDPPNLPVYVAIDLVPELSLSLVLSTTRSG</sequence>
<keyword evidence="3" id="KW-1185">Reference proteome</keyword>
<proteinExistence type="predicted"/>
<reference evidence="2 3" key="1">
    <citation type="submission" date="2015-01" db="EMBL/GenBank/DDBJ databases">
        <title>The Genome Sequence of Cryptococcus gattii EJB2.</title>
        <authorList>
            <consortium name="The Broad Institute Genomics Platform"/>
            <person name="Cuomo C."/>
            <person name="Litvintseva A."/>
            <person name="Chen Y."/>
            <person name="Heitman J."/>
            <person name="Sun S."/>
            <person name="Springer D."/>
            <person name="Dromer F."/>
            <person name="Young S."/>
            <person name="Zeng Q."/>
            <person name="Gargeya S."/>
            <person name="Abouelleil A."/>
            <person name="Alvarado L."/>
            <person name="Chapman S.B."/>
            <person name="Gainer-Dewar J."/>
            <person name="Goldberg J."/>
            <person name="Griggs A."/>
            <person name="Gujja S."/>
            <person name="Hansen M."/>
            <person name="Howarth C."/>
            <person name="Imamovic A."/>
            <person name="Larimer J."/>
            <person name="Murphy C."/>
            <person name="Naylor J."/>
            <person name="Pearson M."/>
            <person name="Priest M."/>
            <person name="Roberts A."/>
            <person name="Saif S."/>
            <person name="Shea T."/>
            <person name="Sykes S."/>
            <person name="Wortman J."/>
            <person name="Nusbaum C."/>
            <person name="Birren B."/>
        </authorList>
    </citation>
    <scope>NUCLEOTIDE SEQUENCE [LARGE SCALE GENOMIC DNA]</scope>
    <source>
        <strain evidence="2 3">EJB2</strain>
    </source>
</reference>
<organism evidence="2 3">
    <name type="scientific">Cryptococcus gattii EJB2</name>
    <dbReference type="NCBI Taxonomy" id="1296103"/>
    <lineage>
        <taxon>Eukaryota</taxon>
        <taxon>Fungi</taxon>
        <taxon>Dikarya</taxon>
        <taxon>Basidiomycota</taxon>
        <taxon>Agaricomycotina</taxon>
        <taxon>Tremellomycetes</taxon>
        <taxon>Tremellales</taxon>
        <taxon>Cryptococcaceae</taxon>
        <taxon>Cryptococcus</taxon>
        <taxon>Cryptococcus gattii species complex</taxon>
    </lineage>
</organism>